<proteinExistence type="predicted"/>
<dbReference type="AlphaFoldDB" id="A0A1X0NX28"/>
<gene>
    <name evidence="1" type="ORF">TM35_000131020</name>
</gene>
<sequence length="345" mass="39319">MNDQIKFERERLLEMQDVMTRQLEQQSAIEKSISAMQQQANEHKYEVVSLKSVQDLNEKLSDELTVVRQKMHANVQASVMAIMTLQGKIEESVRALALKGENNLSTSTNTELNANSDIRVPVHALPTEEELIIHERLLHQFFVLVRPTTVSGSDLLHRFRSNLGELYTAISMKYNLGRGLMYESVYGYLHTHLPHLAPATPVICFLHDGHEVEYLELITLDILGLTVRSPSTWLEVRLPGSHKRSFYYFSSLVGLSQRERPKWVGVLNVEIGVCRISDFCSICPRLSLRNPEWANNDAPYTKLLQSKVVSLVLSRRPDLQGSIDVILNSYAGREETLLKHLCVRQ</sequence>
<dbReference type="VEuPathDB" id="TriTrypDB:TM35_000131020"/>
<name>A0A1X0NX28_9TRYP</name>
<reference evidence="1 2" key="1">
    <citation type="submission" date="2017-03" db="EMBL/GenBank/DDBJ databases">
        <title>An alternative strategy for trypanosome survival in the mammalian bloodstream revealed through genome and transcriptome analysis of the ubiquitous bovine parasite Trypanosoma (Megatrypanum) theileri.</title>
        <authorList>
            <person name="Kelly S."/>
            <person name="Ivens A."/>
            <person name="Mott A."/>
            <person name="O'Neill E."/>
            <person name="Emms D."/>
            <person name="Macleod O."/>
            <person name="Voorheis P."/>
            <person name="Matthews J."/>
            <person name="Matthews K."/>
            <person name="Carrington M."/>
        </authorList>
    </citation>
    <scope>NUCLEOTIDE SEQUENCE [LARGE SCALE GENOMIC DNA]</scope>
    <source>
        <strain evidence="1">Edinburgh</strain>
    </source>
</reference>
<dbReference type="GeneID" id="39985098"/>
<evidence type="ECO:0000313" key="2">
    <source>
        <dbReference type="Proteomes" id="UP000192257"/>
    </source>
</evidence>
<keyword evidence="2" id="KW-1185">Reference proteome</keyword>
<evidence type="ECO:0000313" key="1">
    <source>
        <dbReference type="EMBL" id="ORC89098.1"/>
    </source>
</evidence>
<dbReference type="Proteomes" id="UP000192257">
    <property type="component" value="Unassembled WGS sequence"/>
</dbReference>
<dbReference type="OrthoDB" id="248791at2759"/>
<dbReference type="EMBL" id="NBCO01000013">
    <property type="protein sequence ID" value="ORC89098.1"/>
    <property type="molecule type" value="Genomic_DNA"/>
</dbReference>
<accession>A0A1X0NX28</accession>
<organism evidence="1 2">
    <name type="scientific">Trypanosoma theileri</name>
    <dbReference type="NCBI Taxonomy" id="67003"/>
    <lineage>
        <taxon>Eukaryota</taxon>
        <taxon>Discoba</taxon>
        <taxon>Euglenozoa</taxon>
        <taxon>Kinetoplastea</taxon>
        <taxon>Metakinetoplastina</taxon>
        <taxon>Trypanosomatida</taxon>
        <taxon>Trypanosomatidae</taxon>
        <taxon>Trypanosoma</taxon>
    </lineage>
</organism>
<protein>
    <submittedName>
        <fullName evidence="1">Uncharacterized protein</fullName>
    </submittedName>
</protein>
<comment type="caution">
    <text evidence="1">The sequence shown here is derived from an EMBL/GenBank/DDBJ whole genome shotgun (WGS) entry which is preliminary data.</text>
</comment>
<dbReference type="RefSeq" id="XP_028883164.1">
    <property type="nucleotide sequence ID" value="XM_029025318.1"/>
</dbReference>